<evidence type="ECO:0000259" key="5">
    <source>
        <dbReference type="PROSITE" id="PS51891"/>
    </source>
</evidence>
<sequence>MLVITGECFCGALRYEISAPLSRAQACHCSRCRKAFSGASSAFAELSSPESFRWVAGEAQLRQYTSQAGWGIGFCSTCGSTLCGLYQGRVMGVTLGTVNGNPGIEIGEHIFVASKAPWDHIGGSAPQFAEWPPWHNGTPGDAL</sequence>
<dbReference type="PROSITE" id="PS51891">
    <property type="entry name" value="CENP_V_GFA"/>
    <property type="match status" value="1"/>
</dbReference>
<keyword evidence="2" id="KW-0479">Metal-binding</keyword>
<dbReference type="AlphaFoldDB" id="A0A944DE66"/>
<dbReference type="InterPro" id="IPR006913">
    <property type="entry name" value="CENP-V/GFA"/>
</dbReference>
<accession>A0A944DE66</accession>
<dbReference type="Pfam" id="PF04828">
    <property type="entry name" value="GFA"/>
    <property type="match status" value="1"/>
</dbReference>
<dbReference type="GO" id="GO:0016846">
    <property type="term" value="F:carbon-sulfur lyase activity"/>
    <property type="evidence" value="ECO:0007669"/>
    <property type="project" value="InterPro"/>
</dbReference>
<evidence type="ECO:0000256" key="2">
    <source>
        <dbReference type="ARBA" id="ARBA00022723"/>
    </source>
</evidence>
<dbReference type="SUPFAM" id="SSF51316">
    <property type="entry name" value="Mss4-like"/>
    <property type="match status" value="1"/>
</dbReference>
<dbReference type="Proteomes" id="UP000694660">
    <property type="component" value="Unassembled WGS sequence"/>
</dbReference>
<name>A0A944DE66_DENI1</name>
<feature type="domain" description="CENP-V/GFA" evidence="5">
    <location>
        <begin position="4"/>
        <end position="119"/>
    </location>
</feature>
<protein>
    <submittedName>
        <fullName evidence="6">GFA family protein</fullName>
    </submittedName>
</protein>
<evidence type="ECO:0000313" key="7">
    <source>
        <dbReference type="Proteomes" id="UP000694660"/>
    </source>
</evidence>
<organism evidence="6 7">
    <name type="scientific">Denitromonas iodatirespirans</name>
    <dbReference type="NCBI Taxonomy" id="2795389"/>
    <lineage>
        <taxon>Bacteria</taxon>
        <taxon>Pseudomonadati</taxon>
        <taxon>Pseudomonadota</taxon>
        <taxon>Betaproteobacteria</taxon>
        <taxon>Rhodocyclales</taxon>
        <taxon>Zoogloeaceae</taxon>
        <taxon>Denitromonas</taxon>
    </lineage>
</organism>
<proteinExistence type="inferred from homology"/>
<gene>
    <name evidence="6" type="ORF">I8J34_16675</name>
</gene>
<evidence type="ECO:0000313" key="6">
    <source>
        <dbReference type="EMBL" id="MBT0962818.1"/>
    </source>
</evidence>
<evidence type="ECO:0000256" key="3">
    <source>
        <dbReference type="ARBA" id="ARBA00022833"/>
    </source>
</evidence>
<keyword evidence="3" id="KW-0862">Zinc</keyword>
<dbReference type="EMBL" id="JAEKFT010000021">
    <property type="protein sequence ID" value="MBT0962818.1"/>
    <property type="molecule type" value="Genomic_DNA"/>
</dbReference>
<dbReference type="Gene3D" id="3.90.1590.10">
    <property type="entry name" value="glutathione-dependent formaldehyde- activating enzyme (gfa)"/>
    <property type="match status" value="1"/>
</dbReference>
<dbReference type="InterPro" id="IPR011057">
    <property type="entry name" value="Mss4-like_sf"/>
</dbReference>
<dbReference type="PANTHER" id="PTHR33337:SF40">
    <property type="entry name" value="CENP-V_GFA DOMAIN-CONTAINING PROTEIN-RELATED"/>
    <property type="match status" value="1"/>
</dbReference>
<dbReference type="GO" id="GO:0046872">
    <property type="term" value="F:metal ion binding"/>
    <property type="evidence" value="ECO:0007669"/>
    <property type="project" value="UniProtKB-KW"/>
</dbReference>
<comment type="similarity">
    <text evidence="1">Belongs to the Gfa family.</text>
</comment>
<evidence type="ECO:0000256" key="1">
    <source>
        <dbReference type="ARBA" id="ARBA00005495"/>
    </source>
</evidence>
<dbReference type="PANTHER" id="PTHR33337">
    <property type="entry name" value="GFA DOMAIN-CONTAINING PROTEIN"/>
    <property type="match status" value="1"/>
</dbReference>
<reference evidence="7" key="1">
    <citation type="journal article" date="2022" name="ISME J.">
        <title>Genetic and phylogenetic analysis of dissimilatory iodate-reducing bacteria identifies potential niches across the world's oceans.</title>
        <authorList>
            <person name="Reyes-Umana V."/>
            <person name="Henning Z."/>
            <person name="Lee K."/>
            <person name="Barnum T.P."/>
            <person name="Coates J.D."/>
        </authorList>
    </citation>
    <scope>NUCLEOTIDE SEQUENCE [LARGE SCALE GENOMIC DNA]</scope>
    <source>
        <strain evidence="7">IR12</strain>
    </source>
</reference>
<evidence type="ECO:0000256" key="4">
    <source>
        <dbReference type="ARBA" id="ARBA00023239"/>
    </source>
</evidence>
<comment type="caution">
    <text evidence="6">The sequence shown here is derived from an EMBL/GenBank/DDBJ whole genome shotgun (WGS) entry which is preliminary data.</text>
</comment>
<dbReference type="RefSeq" id="WP_214362770.1">
    <property type="nucleotide sequence ID" value="NZ_JAEKFT010000021.1"/>
</dbReference>
<keyword evidence="4" id="KW-0456">Lyase</keyword>
<keyword evidence="7" id="KW-1185">Reference proteome</keyword>